<dbReference type="Gene3D" id="2.60.40.200">
    <property type="entry name" value="Superoxide dismutase, copper/zinc binding domain"/>
    <property type="match status" value="1"/>
</dbReference>
<dbReference type="Pfam" id="PF00080">
    <property type="entry name" value="Sod_Cu"/>
    <property type="match status" value="1"/>
</dbReference>
<reference evidence="17 18" key="1">
    <citation type="journal article" date="2014" name="Genome Biol. Evol.">
        <title>The secreted proteins of Achlya hypogyna and Thraustotheca clavata identify the ancestral oomycete secretome and reveal gene acquisitions by horizontal gene transfer.</title>
        <authorList>
            <person name="Misner I."/>
            <person name="Blouin N."/>
            <person name="Leonard G."/>
            <person name="Richards T.A."/>
            <person name="Lane C.E."/>
        </authorList>
    </citation>
    <scope>NUCLEOTIDE SEQUENCE [LARGE SCALE GENOMIC DNA]</scope>
    <source>
        <strain evidence="17 18">ATCC 34112</strain>
    </source>
</reference>
<accession>A0A1V9ZDP7</accession>
<dbReference type="EMBL" id="JNBS01001996">
    <property type="protein sequence ID" value="OQR95970.1"/>
    <property type="molecule type" value="Genomic_DNA"/>
</dbReference>
<dbReference type="GO" id="GO:0052040">
    <property type="term" value="P:symbiont-mediated perturbation of host programmed cell death"/>
    <property type="evidence" value="ECO:0007669"/>
    <property type="project" value="UniProtKB-KW"/>
</dbReference>
<dbReference type="Proteomes" id="UP000243217">
    <property type="component" value="Unassembled WGS sequence"/>
</dbReference>
<dbReference type="PANTHER" id="PTHR10003">
    <property type="entry name" value="SUPEROXIDE DISMUTASE CU-ZN -RELATED"/>
    <property type="match status" value="1"/>
</dbReference>
<dbReference type="SUPFAM" id="SSF49329">
    <property type="entry name" value="Cu,Zn superoxide dismutase-like"/>
    <property type="match status" value="1"/>
</dbReference>
<feature type="domain" description="Superoxide dismutase copper/zinc binding" evidence="16">
    <location>
        <begin position="15"/>
        <end position="132"/>
    </location>
</feature>
<dbReference type="GO" id="GO:0005576">
    <property type="term" value="C:extracellular region"/>
    <property type="evidence" value="ECO:0007669"/>
    <property type="project" value="UniProtKB-SubCell"/>
</dbReference>
<comment type="cofactor">
    <cofactor evidence="1">
        <name>Cu cation</name>
        <dbReference type="ChEBI" id="CHEBI:23378"/>
    </cofactor>
</comment>
<evidence type="ECO:0000256" key="1">
    <source>
        <dbReference type="ARBA" id="ARBA00001935"/>
    </source>
</evidence>
<dbReference type="GO" id="GO:0004784">
    <property type="term" value="F:superoxide dismutase activity"/>
    <property type="evidence" value="ECO:0007669"/>
    <property type="project" value="UniProtKB-EC"/>
</dbReference>
<evidence type="ECO:0000256" key="11">
    <source>
        <dbReference type="ARBA" id="ARBA00022978"/>
    </source>
</evidence>
<dbReference type="STRING" id="74557.A0A1V9ZDP7"/>
<keyword evidence="14" id="KW-1015">Disulfide bond</keyword>
<keyword evidence="9" id="KW-0862">Zinc</keyword>
<sequence length="306" mass="32639">MAKAVVTLYGDDARVYGSLVLSQSNEDAKTVIVGSLKGLSAGKHALHINVFGDVANGGSSTGGVFNPYGKAHGAPEDEERRVGSLGNIQVDEEGNAKVHIEDSLVKLIGPHSVIGRSLVIHENEDDLGKGGHELSLQNDLNLSIQTLGTFSQFFYMYTCFHSCINQFSMKILISIVCLLYAVQADENIPQCNITALTLLFYNDLTTASQCQVASNYTFMPPSAPPTSSDISAICNATACKGLLPLITKIPACYVGPVYLGEFVKAVNSTCGNGTNTPVATKPNYALRNAPVASVLVFLFALFYGLY</sequence>
<evidence type="ECO:0000256" key="7">
    <source>
        <dbReference type="ARBA" id="ARBA00022525"/>
    </source>
</evidence>
<dbReference type="OrthoDB" id="2015551at2759"/>
<dbReference type="SUPFAM" id="SSF48647">
    <property type="entry name" value="Fungal elicitin"/>
    <property type="match status" value="1"/>
</dbReference>
<evidence type="ECO:0000256" key="3">
    <source>
        <dbReference type="ARBA" id="ARBA00004613"/>
    </source>
</evidence>
<organism evidence="17 18">
    <name type="scientific">Thraustotheca clavata</name>
    <dbReference type="NCBI Taxonomy" id="74557"/>
    <lineage>
        <taxon>Eukaryota</taxon>
        <taxon>Sar</taxon>
        <taxon>Stramenopiles</taxon>
        <taxon>Oomycota</taxon>
        <taxon>Saprolegniomycetes</taxon>
        <taxon>Saprolegniales</taxon>
        <taxon>Achlyaceae</taxon>
        <taxon>Thraustotheca</taxon>
    </lineage>
</organism>
<dbReference type="CDD" id="cd00305">
    <property type="entry name" value="Cu-Zn_Superoxide_Dismutase"/>
    <property type="match status" value="1"/>
</dbReference>
<dbReference type="FunFam" id="2.60.40.200:FF:000013">
    <property type="entry name" value="Superoxide dismutase [Cu-Zn]"/>
    <property type="match status" value="1"/>
</dbReference>
<evidence type="ECO:0000256" key="2">
    <source>
        <dbReference type="ARBA" id="ARBA00001947"/>
    </source>
</evidence>
<dbReference type="InterPro" id="IPR001424">
    <property type="entry name" value="SOD_Cu_Zn_dom"/>
</dbReference>
<evidence type="ECO:0000313" key="18">
    <source>
        <dbReference type="Proteomes" id="UP000243217"/>
    </source>
</evidence>
<dbReference type="InterPro" id="IPR036470">
    <property type="entry name" value="Elicitin_sf"/>
</dbReference>
<evidence type="ECO:0000256" key="12">
    <source>
        <dbReference type="ARBA" id="ARBA00023002"/>
    </source>
</evidence>
<dbReference type="InterPro" id="IPR002200">
    <property type="entry name" value="Elicitin"/>
</dbReference>
<protein>
    <recommendedName>
        <fullName evidence="6">superoxide dismutase</fullName>
        <ecNumber evidence="6">1.15.1.1</ecNumber>
    </recommendedName>
</protein>
<evidence type="ECO:0000256" key="10">
    <source>
        <dbReference type="ARBA" id="ARBA00022862"/>
    </source>
</evidence>
<dbReference type="AlphaFoldDB" id="A0A1V9ZDP7"/>
<evidence type="ECO:0000256" key="6">
    <source>
        <dbReference type="ARBA" id="ARBA00012682"/>
    </source>
</evidence>
<dbReference type="GO" id="GO:0005507">
    <property type="term" value="F:copper ion binding"/>
    <property type="evidence" value="ECO:0007669"/>
    <property type="project" value="InterPro"/>
</dbReference>
<evidence type="ECO:0000256" key="5">
    <source>
        <dbReference type="ARBA" id="ARBA00010457"/>
    </source>
</evidence>
<dbReference type="SMART" id="SM01187">
    <property type="entry name" value="Elicitin"/>
    <property type="match status" value="1"/>
</dbReference>
<keyword evidence="12" id="KW-0560">Oxidoreductase</keyword>
<evidence type="ECO:0000256" key="13">
    <source>
        <dbReference type="ARBA" id="ARBA00023008"/>
    </source>
</evidence>
<dbReference type="EC" id="1.15.1.1" evidence="6"/>
<evidence type="ECO:0000256" key="14">
    <source>
        <dbReference type="ARBA" id="ARBA00023157"/>
    </source>
</evidence>
<dbReference type="InterPro" id="IPR024134">
    <property type="entry name" value="SOD_Cu/Zn_/chaperone"/>
</dbReference>
<gene>
    <name evidence="17" type="ORF">THRCLA_07429</name>
</gene>
<comment type="cofactor">
    <cofactor evidence="2">
        <name>Zn(2+)</name>
        <dbReference type="ChEBI" id="CHEBI:29105"/>
    </cofactor>
</comment>
<evidence type="ECO:0000313" key="17">
    <source>
        <dbReference type="EMBL" id="OQR95970.1"/>
    </source>
</evidence>
<comment type="similarity">
    <text evidence="4">Belongs to the elicitin family.</text>
</comment>
<dbReference type="PRINTS" id="PR00068">
    <property type="entry name" value="CUZNDISMTASE"/>
</dbReference>
<comment type="similarity">
    <text evidence="5">Belongs to the Cu-Zn superoxide dismutase family.</text>
</comment>
<evidence type="ECO:0000259" key="16">
    <source>
        <dbReference type="Pfam" id="PF00080"/>
    </source>
</evidence>
<comment type="catalytic activity">
    <reaction evidence="15">
        <text>2 superoxide + 2 H(+) = H2O2 + O2</text>
        <dbReference type="Rhea" id="RHEA:20696"/>
        <dbReference type="ChEBI" id="CHEBI:15378"/>
        <dbReference type="ChEBI" id="CHEBI:15379"/>
        <dbReference type="ChEBI" id="CHEBI:16240"/>
        <dbReference type="ChEBI" id="CHEBI:18421"/>
        <dbReference type="EC" id="1.15.1.1"/>
    </reaction>
</comment>
<dbReference type="InterPro" id="IPR036423">
    <property type="entry name" value="SOD-like_Cu/Zn_dom_sf"/>
</dbReference>
<evidence type="ECO:0000256" key="9">
    <source>
        <dbReference type="ARBA" id="ARBA00022833"/>
    </source>
</evidence>
<evidence type="ECO:0000256" key="8">
    <source>
        <dbReference type="ARBA" id="ARBA00022723"/>
    </source>
</evidence>
<comment type="subcellular location">
    <subcellularLocation>
        <location evidence="3">Secreted</location>
    </subcellularLocation>
</comment>
<keyword evidence="13" id="KW-0186">Copper</keyword>
<evidence type="ECO:0000256" key="4">
    <source>
        <dbReference type="ARBA" id="ARBA00009544"/>
    </source>
</evidence>
<proteinExistence type="inferred from homology"/>
<evidence type="ECO:0000256" key="15">
    <source>
        <dbReference type="ARBA" id="ARBA00049204"/>
    </source>
</evidence>
<keyword evidence="10" id="KW-0049">Antioxidant</keyword>
<comment type="caution">
    <text evidence="17">The sequence shown here is derived from an EMBL/GenBank/DDBJ whole genome shotgun (WGS) entry which is preliminary data.</text>
</comment>
<keyword evidence="7" id="KW-0964">Secreted</keyword>
<keyword evidence="11" id="KW-0928">Hypersensitive response elicitation</keyword>
<keyword evidence="18" id="KW-1185">Reference proteome</keyword>
<keyword evidence="8" id="KW-0479">Metal-binding</keyword>
<name>A0A1V9ZDP7_9STRA</name>
<dbReference type="Pfam" id="PF00964">
    <property type="entry name" value="Elicitin"/>
    <property type="match status" value="1"/>
</dbReference>
<dbReference type="Gene3D" id="1.10.239.10">
    <property type="entry name" value="Elicitin domain"/>
    <property type="match status" value="1"/>
</dbReference>